<evidence type="ECO:0000313" key="3">
    <source>
        <dbReference type="Proteomes" id="UP001476950"/>
    </source>
</evidence>
<evidence type="ECO:0000313" key="2">
    <source>
        <dbReference type="EMBL" id="MEP1056957.1"/>
    </source>
</evidence>
<accession>A0ABV0KD42</accession>
<keyword evidence="3" id="KW-1185">Reference proteome</keyword>
<protein>
    <submittedName>
        <fullName evidence="2">Uncharacterized protein</fullName>
    </submittedName>
</protein>
<keyword evidence="1" id="KW-1133">Transmembrane helix</keyword>
<keyword evidence="1" id="KW-0812">Transmembrane</keyword>
<dbReference type="Proteomes" id="UP001476950">
    <property type="component" value="Unassembled WGS sequence"/>
</dbReference>
<evidence type="ECO:0000256" key="1">
    <source>
        <dbReference type="SAM" id="Phobius"/>
    </source>
</evidence>
<comment type="caution">
    <text evidence="2">The sequence shown here is derived from an EMBL/GenBank/DDBJ whole genome shotgun (WGS) entry which is preliminary data.</text>
</comment>
<name>A0ABV0KD42_9CYAN</name>
<sequence length="74" mass="7891">MIGLIGKVLVFSTALAIAIKYGAPALSLAPTTTNALLAVWLPATIAAFTLGWRWQRERKGMKAAAVSESRTYKG</sequence>
<reference evidence="2 3" key="1">
    <citation type="submission" date="2022-04" db="EMBL/GenBank/DDBJ databases">
        <title>Positive selection, recombination, and allopatry shape intraspecific diversity of widespread and dominant cyanobacteria.</title>
        <authorList>
            <person name="Wei J."/>
            <person name="Shu W."/>
            <person name="Hu C."/>
        </authorList>
    </citation>
    <scope>NUCLEOTIDE SEQUENCE [LARGE SCALE GENOMIC DNA]</scope>
    <source>
        <strain evidence="2 3">AS-A4</strain>
    </source>
</reference>
<dbReference type="EMBL" id="JAMPLM010000001">
    <property type="protein sequence ID" value="MEP1056957.1"/>
    <property type="molecule type" value="Genomic_DNA"/>
</dbReference>
<proteinExistence type="predicted"/>
<feature type="transmembrane region" description="Helical" evidence="1">
    <location>
        <begin position="37"/>
        <end position="54"/>
    </location>
</feature>
<dbReference type="RefSeq" id="WP_190453450.1">
    <property type="nucleotide sequence ID" value="NZ_JAMPLM010000001.1"/>
</dbReference>
<gene>
    <name evidence="2" type="ORF">NDI38_00805</name>
</gene>
<keyword evidence="1" id="KW-0472">Membrane</keyword>
<organism evidence="2 3">
    <name type="scientific">Stenomitos frigidus AS-A4</name>
    <dbReference type="NCBI Taxonomy" id="2933935"/>
    <lineage>
        <taxon>Bacteria</taxon>
        <taxon>Bacillati</taxon>
        <taxon>Cyanobacteriota</taxon>
        <taxon>Cyanophyceae</taxon>
        <taxon>Leptolyngbyales</taxon>
        <taxon>Leptolyngbyaceae</taxon>
        <taxon>Stenomitos</taxon>
    </lineage>
</organism>